<organism evidence="1 2">
    <name type="scientific">Streptomyces hainanensis</name>
    <dbReference type="NCBI Taxonomy" id="402648"/>
    <lineage>
        <taxon>Bacteria</taxon>
        <taxon>Bacillati</taxon>
        <taxon>Actinomycetota</taxon>
        <taxon>Actinomycetes</taxon>
        <taxon>Kitasatosporales</taxon>
        <taxon>Streptomycetaceae</taxon>
        <taxon>Streptomyces</taxon>
    </lineage>
</organism>
<dbReference type="NCBIfam" id="NF041061">
    <property type="entry name" value="DpdD"/>
    <property type="match status" value="1"/>
</dbReference>
<sequence>MTEPQAEEKPTWDRAAIETLIERFFEEGNDAMRFRAAVQPFVDALQQGTDVPIVLPRFVEATDRFAVYVIARDAADVSRTRELIEAFAGGTYCKGGGVTPARLDPADPVDAAVIDFAGPNRTFTLDAGLGGQKRANLRNAMRLMQSTVASGPRRQWRVPQPLGRLLAEFGAALAAGGEATSRDVLEQIAERGGLSATNLTHLRIKRLDRLGLSGELLSLPGLDRVLLQDPPAPVKEAVLSAVHSAVLADPLAKGDFSAARDGLCDPTLPTPLPLLEDVRLYSDEAVTVLITAAVGRGDAAAVARMMDDLAATGRQGVLPNALAEAVARLLETRTSAASASGGPSTTVQPDPVQEAGAVTIVAAPAPTSWSVLYEAVREAGEGFGSVIREETWRDWPSPADVDEDLSAVATTFDDATWKCAWETLTGPLIEAVGYDQSAPRTVLAFLTYAFSFDRFGPGDLITVQALTEIYLRSIPGAGAYAELLDMVYGSCGQWVSPENAVVAMDFADRLVLVAAPDREARTRLAVALLEPLNRYRERLDPQALAFARQLAGELEIPFDWEVAEQPTEMAAGDAEPLTASILLYSLDQAVLQRTATRLQGSAPHLRVSLSDDKVGSDSLRQKARHADVVVLATRCATHAATGFITQNARDSVISYADGSGSASLLRAASEGLNQWRHRAG</sequence>
<protein>
    <submittedName>
        <fullName evidence="1">Uncharacterized protein</fullName>
    </submittedName>
</protein>
<dbReference type="InterPro" id="IPR049807">
    <property type="entry name" value="DpdD-like"/>
</dbReference>
<evidence type="ECO:0000313" key="1">
    <source>
        <dbReference type="EMBL" id="TDC79156.1"/>
    </source>
</evidence>
<comment type="caution">
    <text evidence="1">The sequence shown here is derived from an EMBL/GenBank/DDBJ whole genome shotgun (WGS) entry which is preliminary data.</text>
</comment>
<keyword evidence="2" id="KW-1185">Reference proteome</keyword>
<dbReference type="AlphaFoldDB" id="A0A4R4TQY0"/>
<dbReference type="OrthoDB" id="4759077at2"/>
<accession>A0A4R4TQY0</accession>
<name>A0A4R4TQY0_9ACTN</name>
<evidence type="ECO:0000313" key="2">
    <source>
        <dbReference type="Proteomes" id="UP000295345"/>
    </source>
</evidence>
<dbReference type="RefSeq" id="WP_132816347.1">
    <property type="nucleotide sequence ID" value="NZ_SMKI01000021.1"/>
</dbReference>
<proteinExistence type="predicted"/>
<gene>
    <name evidence="1" type="ORF">E1283_03420</name>
</gene>
<reference evidence="1 2" key="1">
    <citation type="submission" date="2019-03" db="EMBL/GenBank/DDBJ databases">
        <title>Draft genome sequences of novel Actinobacteria.</title>
        <authorList>
            <person name="Sahin N."/>
            <person name="Ay H."/>
            <person name="Saygin H."/>
        </authorList>
    </citation>
    <scope>NUCLEOTIDE SEQUENCE [LARGE SCALE GENOMIC DNA]</scope>
    <source>
        <strain evidence="1 2">DSM 41900</strain>
    </source>
</reference>
<dbReference type="Proteomes" id="UP000295345">
    <property type="component" value="Unassembled WGS sequence"/>
</dbReference>
<dbReference type="EMBL" id="SMKI01000021">
    <property type="protein sequence ID" value="TDC79156.1"/>
    <property type="molecule type" value="Genomic_DNA"/>
</dbReference>